<organism evidence="2 3">
    <name type="scientific">Plenodomus tracheiphilus IPT5</name>
    <dbReference type="NCBI Taxonomy" id="1408161"/>
    <lineage>
        <taxon>Eukaryota</taxon>
        <taxon>Fungi</taxon>
        <taxon>Dikarya</taxon>
        <taxon>Ascomycota</taxon>
        <taxon>Pezizomycotina</taxon>
        <taxon>Dothideomycetes</taxon>
        <taxon>Pleosporomycetidae</taxon>
        <taxon>Pleosporales</taxon>
        <taxon>Pleosporineae</taxon>
        <taxon>Leptosphaeriaceae</taxon>
        <taxon>Plenodomus</taxon>
    </lineage>
</organism>
<feature type="transmembrane region" description="Helical" evidence="1">
    <location>
        <begin position="48"/>
        <end position="69"/>
    </location>
</feature>
<proteinExistence type="predicted"/>
<dbReference type="OrthoDB" id="10462460at2759"/>
<protein>
    <submittedName>
        <fullName evidence="2">Uncharacterized protein</fullName>
    </submittedName>
</protein>
<gene>
    <name evidence="2" type="ORF">T440DRAFT_235536</name>
</gene>
<dbReference type="Proteomes" id="UP000799423">
    <property type="component" value="Unassembled WGS sequence"/>
</dbReference>
<evidence type="ECO:0000313" key="2">
    <source>
        <dbReference type="EMBL" id="KAF2854536.1"/>
    </source>
</evidence>
<keyword evidence="3" id="KW-1185">Reference proteome</keyword>
<dbReference type="AlphaFoldDB" id="A0A6A7BG84"/>
<keyword evidence="1" id="KW-0812">Transmembrane</keyword>
<evidence type="ECO:0000256" key="1">
    <source>
        <dbReference type="SAM" id="Phobius"/>
    </source>
</evidence>
<sequence>MAHPGKPVERCAPTLHTNARPSVCVHISLFYRVPLAAFLVCKVYTPTFSSHLIAFLGFFLGPLYIYGLCSDRPLFGSSSPSSHSTVSLLRTAIHSFHLLSPNLHLLCIQVRLIPTTIYTVSPSTHSKASTVQAPHDITPT</sequence>
<keyword evidence="1" id="KW-0472">Membrane</keyword>
<keyword evidence="1" id="KW-1133">Transmembrane helix</keyword>
<name>A0A6A7BG84_9PLEO</name>
<reference evidence="2" key="1">
    <citation type="submission" date="2020-01" db="EMBL/GenBank/DDBJ databases">
        <authorList>
            <consortium name="DOE Joint Genome Institute"/>
            <person name="Haridas S."/>
            <person name="Albert R."/>
            <person name="Binder M."/>
            <person name="Bloem J."/>
            <person name="Labutti K."/>
            <person name="Salamov A."/>
            <person name="Andreopoulos B."/>
            <person name="Baker S.E."/>
            <person name="Barry K."/>
            <person name="Bills G."/>
            <person name="Bluhm B.H."/>
            <person name="Cannon C."/>
            <person name="Castanera R."/>
            <person name="Culley D.E."/>
            <person name="Daum C."/>
            <person name="Ezra D."/>
            <person name="Gonzalez J.B."/>
            <person name="Henrissat B."/>
            <person name="Kuo A."/>
            <person name="Liang C."/>
            <person name="Lipzen A."/>
            <person name="Lutzoni F."/>
            <person name="Magnuson J."/>
            <person name="Mondo S."/>
            <person name="Nolan M."/>
            <person name="Ohm R."/>
            <person name="Pangilinan J."/>
            <person name="Park H.-J."/>
            <person name="Ramirez L."/>
            <person name="Alfaro M."/>
            <person name="Sun H."/>
            <person name="Tritt A."/>
            <person name="Yoshinaga Y."/>
            <person name="Zwiers L.-H."/>
            <person name="Turgeon B.G."/>
            <person name="Goodwin S.B."/>
            <person name="Spatafora J.W."/>
            <person name="Crous P.W."/>
            <person name="Grigoriev I.V."/>
        </authorList>
    </citation>
    <scope>NUCLEOTIDE SEQUENCE</scope>
    <source>
        <strain evidence="2">IPT5</strain>
    </source>
</reference>
<accession>A0A6A7BG84</accession>
<dbReference type="EMBL" id="MU006292">
    <property type="protein sequence ID" value="KAF2854536.1"/>
    <property type="molecule type" value="Genomic_DNA"/>
</dbReference>
<evidence type="ECO:0000313" key="3">
    <source>
        <dbReference type="Proteomes" id="UP000799423"/>
    </source>
</evidence>